<evidence type="ECO:0000313" key="4">
    <source>
        <dbReference type="Proteomes" id="UP001589838"/>
    </source>
</evidence>
<keyword evidence="3" id="KW-0378">Hydrolase</keyword>
<dbReference type="PANTHER" id="PTHR34216">
    <property type="match status" value="1"/>
</dbReference>
<dbReference type="EC" id="3.-.-.-" evidence="3"/>
<dbReference type="PROSITE" id="PS51677">
    <property type="entry name" value="NODB"/>
    <property type="match status" value="1"/>
</dbReference>
<dbReference type="CDD" id="cd10967">
    <property type="entry name" value="CE4_GLA_like_6s"/>
    <property type="match status" value="1"/>
</dbReference>
<gene>
    <name evidence="3" type="ORF">ACFFHM_14395</name>
</gene>
<dbReference type="EMBL" id="JBHLUX010000036">
    <property type="protein sequence ID" value="MFC0471649.1"/>
    <property type="molecule type" value="Genomic_DNA"/>
</dbReference>
<dbReference type="Gene3D" id="3.20.20.370">
    <property type="entry name" value="Glycoside hydrolase/deacetylase"/>
    <property type="match status" value="1"/>
</dbReference>
<dbReference type="InterPro" id="IPR011330">
    <property type="entry name" value="Glyco_hydro/deAcase_b/a-brl"/>
</dbReference>
<dbReference type="RefSeq" id="WP_335961678.1">
    <property type="nucleotide sequence ID" value="NZ_JAXBLX010000019.1"/>
</dbReference>
<accession>A0ABV6KEB5</accession>
<sequence length="271" mass="31319">MPKVMVAFPKGKHKVLTMSYDDGKKADRKLVEIFNYYGIKGSFHLNSGLLGSEDRISEQELVNLYKGHEVSAHTVSHPTIGRSPKEQIVEEVMEDRKTLEAIVDYTVRGLSYPNGSFNRMIKDILPHLGIEYARTVNSTGTFLIPDDFLEWNPTCHHNQDVLKFAEEFASLNKQQYLYMMYVWGHSYEFDNDQNWDVIEEFCQYIGNRDDIWYATNMEIIDYLKACQNLKFSANSQFVYNPSAQSVWLNVDNRMVEIKGGSQMNLSLLSHS</sequence>
<dbReference type="InterPro" id="IPR051398">
    <property type="entry name" value="Polysacch_Deacetylase"/>
</dbReference>
<evidence type="ECO:0000256" key="1">
    <source>
        <dbReference type="ARBA" id="ARBA00022729"/>
    </source>
</evidence>
<keyword evidence="1" id="KW-0732">Signal</keyword>
<protein>
    <submittedName>
        <fullName evidence="3">Polysaccharide deacetylase family protein</fullName>
        <ecNumber evidence="3">3.-.-.-</ecNumber>
    </submittedName>
</protein>
<dbReference type="SUPFAM" id="SSF88713">
    <property type="entry name" value="Glycoside hydrolase/deacetylase"/>
    <property type="match status" value="1"/>
</dbReference>
<dbReference type="PANTHER" id="PTHR34216:SF11">
    <property type="entry name" value="CHITOOLIGOSACCHARIDE DEACETYLASE"/>
    <property type="match status" value="1"/>
</dbReference>
<dbReference type="Proteomes" id="UP001589838">
    <property type="component" value="Unassembled WGS sequence"/>
</dbReference>
<keyword evidence="4" id="KW-1185">Reference proteome</keyword>
<name>A0ABV6KEB5_9BACI</name>
<comment type="caution">
    <text evidence="3">The sequence shown here is derived from an EMBL/GenBank/DDBJ whole genome shotgun (WGS) entry which is preliminary data.</text>
</comment>
<organism evidence="3 4">
    <name type="scientific">Halalkalibacter kiskunsagensis</name>
    <dbReference type="NCBI Taxonomy" id="1548599"/>
    <lineage>
        <taxon>Bacteria</taxon>
        <taxon>Bacillati</taxon>
        <taxon>Bacillota</taxon>
        <taxon>Bacilli</taxon>
        <taxon>Bacillales</taxon>
        <taxon>Bacillaceae</taxon>
        <taxon>Halalkalibacter</taxon>
    </lineage>
</organism>
<feature type="domain" description="NodB homology" evidence="2">
    <location>
        <begin position="14"/>
        <end position="214"/>
    </location>
</feature>
<proteinExistence type="predicted"/>
<reference evidence="3 4" key="1">
    <citation type="submission" date="2024-09" db="EMBL/GenBank/DDBJ databases">
        <authorList>
            <person name="Sun Q."/>
            <person name="Mori K."/>
        </authorList>
    </citation>
    <scope>NUCLEOTIDE SEQUENCE [LARGE SCALE GENOMIC DNA]</scope>
    <source>
        <strain evidence="3 4">NCAIM B.02610</strain>
    </source>
</reference>
<evidence type="ECO:0000313" key="3">
    <source>
        <dbReference type="EMBL" id="MFC0471649.1"/>
    </source>
</evidence>
<dbReference type="Pfam" id="PF01522">
    <property type="entry name" value="Polysacc_deac_1"/>
    <property type="match status" value="1"/>
</dbReference>
<dbReference type="InterPro" id="IPR002509">
    <property type="entry name" value="NODB_dom"/>
</dbReference>
<evidence type="ECO:0000259" key="2">
    <source>
        <dbReference type="PROSITE" id="PS51677"/>
    </source>
</evidence>
<dbReference type="GO" id="GO:0016787">
    <property type="term" value="F:hydrolase activity"/>
    <property type="evidence" value="ECO:0007669"/>
    <property type="project" value="UniProtKB-KW"/>
</dbReference>